<organism evidence="3 4">
    <name type="scientific">Orchesella dallaii</name>
    <dbReference type="NCBI Taxonomy" id="48710"/>
    <lineage>
        <taxon>Eukaryota</taxon>
        <taxon>Metazoa</taxon>
        <taxon>Ecdysozoa</taxon>
        <taxon>Arthropoda</taxon>
        <taxon>Hexapoda</taxon>
        <taxon>Collembola</taxon>
        <taxon>Entomobryomorpha</taxon>
        <taxon>Entomobryoidea</taxon>
        <taxon>Orchesellidae</taxon>
        <taxon>Orchesellinae</taxon>
        <taxon>Orchesella</taxon>
    </lineage>
</organism>
<gene>
    <name evidence="3" type="ORF">ODALV1_LOCUS3282</name>
</gene>
<evidence type="ECO:0000313" key="4">
    <source>
        <dbReference type="Proteomes" id="UP001642540"/>
    </source>
</evidence>
<feature type="compositionally biased region" description="Low complexity" evidence="1">
    <location>
        <begin position="159"/>
        <end position="171"/>
    </location>
</feature>
<feature type="compositionally biased region" description="Basic and acidic residues" evidence="1">
    <location>
        <begin position="147"/>
        <end position="156"/>
    </location>
</feature>
<comment type="caution">
    <text evidence="3">The sequence shown here is derived from an EMBL/GenBank/DDBJ whole genome shotgun (WGS) entry which is preliminary data.</text>
</comment>
<dbReference type="EMBL" id="CAXLJM020000009">
    <property type="protein sequence ID" value="CAL8075784.1"/>
    <property type="molecule type" value="Genomic_DNA"/>
</dbReference>
<feature type="region of interest" description="Disordered" evidence="1">
    <location>
        <begin position="297"/>
        <end position="347"/>
    </location>
</feature>
<reference evidence="3 4" key="1">
    <citation type="submission" date="2024-08" db="EMBL/GenBank/DDBJ databases">
        <authorList>
            <person name="Cucini C."/>
            <person name="Frati F."/>
        </authorList>
    </citation>
    <scope>NUCLEOTIDE SEQUENCE [LARGE SCALE GENOMIC DNA]</scope>
</reference>
<sequence length="492" mass="52860">MFLLKQFLLFLVLFKKDEAAGNLDNHQNISVMDLISGQSYAAKGSEAKSVETSVKNNSPLMIAPPDEFSAEEAALASNPSKRSLIGSQKRGKKAITTPNIAPLLLPKSNRLAGQSGRMFEPSLLAKKSSVEAIRGRTLDEDGDSDETERHASELKSKSKSSYVTVKKWSSTGNNGEDLSSEDSPLHLQFSNSTKSKDLFASSMLGPQLAKFKQNANNKVTINRYSSTGGNSSKTYKGKLENTNFGGVSIPNYNLNGEVEETDGGGGEDSNGMDNIPGFGKGKIISYKKTTKIFTSNFTGGGFKASQSKTKTKSPSPPPSPSQDKIMSGFNIRKTGPGGQGKPGGRSLFKLRKNYEMPLKRRDENPTGNNPVPGLAFKPGGRALEDNKLEANITELPRHAILASQTGRMLGASLLAPKLAESGPKGRSLMGAKVRTTQKPKHVAAKLPGAKKHDDLADESTEDMPKPVQKKPKNSLLAPSILPPKPHKKKIVD</sequence>
<dbReference type="Proteomes" id="UP001642540">
    <property type="component" value="Unassembled WGS sequence"/>
</dbReference>
<proteinExistence type="predicted"/>
<feature type="signal peptide" evidence="2">
    <location>
        <begin position="1"/>
        <end position="19"/>
    </location>
</feature>
<accession>A0ABP1PWK8</accession>
<name>A0ABP1PWK8_9HEXA</name>
<evidence type="ECO:0000256" key="1">
    <source>
        <dbReference type="SAM" id="MobiDB-lite"/>
    </source>
</evidence>
<keyword evidence="4" id="KW-1185">Reference proteome</keyword>
<keyword evidence="2" id="KW-0732">Signal</keyword>
<evidence type="ECO:0000313" key="3">
    <source>
        <dbReference type="EMBL" id="CAL8075784.1"/>
    </source>
</evidence>
<evidence type="ECO:0000256" key="2">
    <source>
        <dbReference type="SAM" id="SignalP"/>
    </source>
</evidence>
<feature type="region of interest" description="Disordered" evidence="1">
    <location>
        <begin position="135"/>
        <end position="184"/>
    </location>
</feature>
<feature type="chain" id="PRO_5045040541" evidence="2">
    <location>
        <begin position="20"/>
        <end position="492"/>
    </location>
</feature>
<feature type="region of interest" description="Disordered" evidence="1">
    <location>
        <begin position="419"/>
        <end position="492"/>
    </location>
</feature>
<protein>
    <submittedName>
        <fullName evidence="3">Uncharacterized protein</fullName>
    </submittedName>
</protein>